<dbReference type="SUPFAM" id="SSF46689">
    <property type="entry name" value="Homeodomain-like"/>
    <property type="match status" value="1"/>
</dbReference>
<reference evidence="6 7" key="1">
    <citation type="submission" date="2018-03" db="EMBL/GenBank/DDBJ databases">
        <title>The draft genome of Mesorhizobium soli JCM 19897.</title>
        <authorList>
            <person name="Li L."/>
            <person name="Liu L."/>
            <person name="Liang L."/>
            <person name="Wang T."/>
            <person name="Zhang X."/>
        </authorList>
    </citation>
    <scope>NUCLEOTIDE SEQUENCE [LARGE SCALE GENOMIC DNA]</scope>
    <source>
        <strain evidence="6 7">JCM 19897</strain>
    </source>
</reference>
<dbReference type="InterPro" id="IPR001647">
    <property type="entry name" value="HTH_TetR"/>
</dbReference>
<dbReference type="Pfam" id="PF00440">
    <property type="entry name" value="TetR_N"/>
    <property type="match status" value="1"/>
</dbReference>
<organism evidence="6 7">
    <name type="scientific">Pseudaminobacter soli</name>
    <name type="common">ex Li et al. 2025</name>
    <dbReference type="NCBI Taxonomy" id="1295366"/>
    <lineage>
        <taxon>Bacteria</taxon>
        <taxon>Pseudomonadati</taxon>
        <taxon>Pseudomonadota</taxon>
        <taxon>Alphaproteobacteria</taxon>
        <taxon>Hyphomicrobiales</taxon>
        <taxon>Phyllobacteriaceae</taxon>
        <taxon>Pseudaminobacter</taxon>
    </lineage>
</organism>
<proteinExistence type="predicted"/>
<comment type="caution">
    <text evidence="6">The sequence shown here is derived from an EMBL/GenBank/DDBJ whole genome shotgun (WGS) entry which is preliminary data.</text>
</comment>
<dbReference type="InterPro" id="IPR009057">
    <property type="entry name" value="Homeodomain-like_sf"/>
</dbReference>
<name>A0A2P7SJQ4_9HYPH</name>
<dbReference type="Gene3D" id="1.10.357.10">
    <property type="entry name" value="Tetracycline Repressor, domain 2"/>
    <property type="match status" value="1"/>
</dbReference>
<dbReference type="EMBL" id="PXYL01000002">
    <property type="protein sequence ID" value="PSJ62710.1"/>
    <property type="molecule type" value="Genomic_DNA"/>
</dbReference>
<dbReference type="Proteomes" id="UP000240653">
    <property type="component" value="Unassembled WGS sequence"/>
</dbReference>
<dbReference type="RefSeq" id="WP_106722612.1">
    <property type="nucleotide sequence ID" value="NZ_PXYL01000002.1"/>
</dbReference>
<evidence type="ECO:0000256" key="4">
    <source>
        <dbReference type="PROSITE-ProRule" id="PRU00335"/>
    </source>
</evidence>
<dbReference type="InterPro" id="IPR050109">
    <property type="entry name" value="HTH-type_TetR-like_transc_reg"/>
</dbReference>
<keyword evidence="2 4" id="KW-0238">DNA-binding</keyword>
<dbReference type="AlphaFoldDB" id="A0A2P7SJQ4"/>
<evidence type="ECO:0000256" key="1">
    <source>
        <dbReference type="ARBA" id="ARBA00023015"/>
    </source>
</evidence>
<protein>
    <submittedName>
        <fullName evidence="6">TetR/AcrR family transcriptional regulator</fullName>
    </submittedName>
</protein>
<dbReference type="GO" id="GO:0003700">
    <property type="term" value="F:DNA-binding transcription factor activity"/>
    <property type="evidence" value="ECO:0007669"/>
    <property type="project" value="TreeGrafter"/>
</dbReference>
<dbReference type="OrthoDB" id="9795011at2"/>
<keyword evidence="3" id="KW-0804">Transcription</keyword>
<evidence type="ECO:0000313" key="7">
    <source>
        <dbReference type="Proteomes" id="UP000240653"/>
    </source>
</evidence>
<dbReference type="PROSITE" id="PS50977">
    <property type="entry name" value="HTH_TETR_2"/>
    <property type="match status" value="1"/>
</dbReference>
<gene>
    <name evidence="6" type="ORF">C7I85_03635</name>
</gene>
<keyword evidence="1" id="KW-0805">Transcription regulation</keyword>
<accession>A0A2P7SJQ4</accession>
<dbReference type="PANTHER" id="PTHR30055:SF234">
    <property type="entry name" value="HTH-TYPE TRANSCRIPTIONAL REGULATOR BETI"/>
    <property type="match status" value="1"/>
</dbReference>
<evidence type="ECO:0000256" key="2">
    <source>
        <dbReference type="ARBA" id="ARBA00023125"/>
    </source>
</evidence>
<dbReference type="PANTHER" id="PTHR30055">
    <property type="entry name" value="HTH-TYPE TRANSCRIPTIONAL REGULATOR RUTR"/>
    <property type="match status" value="1"/>
</dbReference>
<feature type="domain" description="HTH tetR-type" evidence="5">
    <location>
        <begin position="17"/>
        <end position="78"/>
    </location>
</feature>
<dbReference type="GO" id="GO:0000976">
    <property type="term" value="F:transcription cis-regulatory region binding"/>
    <property type="evidence" value="ECO:0007669"/>
    <property type="project" value="TreeGrafter"/>
</dbReference>
<evidence type="ECO:0000259" key="5">
    <source>
        <dbReference type="PROSITE" id="PS50977"/>
    </source>
</evidence>
<feature type="DNA-binding region" description="H-T-H motif" evidence="4">
    <location>
        <begin position="41"/>
        <end position="60"/>
    </location>
</feature>
<keyword evidence="7" id="KW-1185">Reference proteome</keyword>
<evidence type="ECO:0000256" key="3">
    <source>
        <dbReference type="ARBA" id="ARBA00023163"/>
    </source>
</evidence>
<sequence length="213" mass="22978">MADVRSYNSPLREEKSRETREAILNALYRLMNAAIVPDEISMEAIANEAGVQRRTVFRHFPAKDDLLTAFWPWLNAHMGASTAPKSVKDVVGGPKEAFPRFDAHEAAVRASLHSRTGREMRLGMVATRRLRFAGALAPVLSTLPPAEAVRVEALAHLLYSASAWEVLKDYGGLTGAQAGETASWALDTILSAVASGSVAADVPSTAKENGNEH</sequence>
<evidence type="ECO:0000313" key="6">
    <source>
        <dbReference type="EMBL" id="PSJ62710.1"/>
    </source>
</evidence>